<evidence type="ECO:0000313" key="1">
    <source>
        <dbReference type="EMBL" id="GHE04188.1"/>
    </source>
</evidence>
<comment type="caution">
    <text evidence="1">The sequence shown here is derived from an EMBL/GenBank/DDBJ whole genome shotgun (WGS) entry which is preliminary data.</text>
</comment>
<evidence type="ECO:0000313" key="2">
    <source>
        <dbReference type="Proteomes" id="UP000634647"/>
    </source>
</evidence>
<dbReference type="Proteomes" id="UP000634647">
    <property type="component" value="Unassembled WGS sequence"/>
</dbReference>
<organism evidence="1 2">
    <name type="scientific">Allgaiera indica</name>
    <dbReference type="NCBI Taxonomy" id="765699"/>
    <lineage>
        <taxon>Bacteria</taxon>
        <taxon>Pseudomonadati</taxon>
        <taxon>Pseudomonadota</taxon>
        <taxon>Alphaproteobacteria</taxon>
        <taxon>Rhodobacterales</taxon>
        <taxon>Paracoccaceae</taxon>
        <taxon>Allgaiera</taxon>
    </lineage>
</organism>
<gene>
    <name evidence="1" type="ORF">GCM10008024_30410</name>
</gene>
<protein>
    <submittedName>
        <fullName evidence="1">Uncharacterized protein</fullName>
    </submittedName>
</protein>
<name>A0AAN5A0H2_9RHOB</name>
<proteinExistence type="predicted"/>
<reference evidence="1" key="2">
    <citation type="submission" date="2023-06" db="EMBL/GenBank/DDBJ databases">
        <authorList>
            <person name="Sun Q."/>
            <person name="Zhou Y."/>
        </authorList>
    </citation>
    <scope>NUCLEOTIDE SEQUENCE</scope>
    <source>
        <strain evidence="1">CGMCC 1.10859</strain>
    </source>
</reference>
<dbReference type="RefSeq" id="WP_035838031.1">
    <property type="nucleotide sequence ID" value="NZ_BNAB01000015.1"/>
</dbReference>
<sequence>MTSPTNQIKRLARFIADYWATHEGADFPLFDMAACSPILLKELTHAMDEIGDVRKVRDHKAAEPQRKREEARWILLDLPESTSAHARQQFAKKVLALSTEDLVRRRNAQNLLRYEDIPERDLLEVACQVVSAEMVRRRRNDFVATTTVEDQVSFGNA</sequence>
<dbReference type="EMBL" id="BNAB01000015">
    <property type="protein sequence ID" value="GHE04188.1"/>
    <property type="molecule type" value="Genomic_DNA"/>
</dbReference>
<dbReference type="AlphaFoldDB" id="A0AAN5A0H2"/>
<accession>A0AAN5A0H2</accession>
<reference evidence="1" key="1">
    <citation type="journal article" date="2014" name="Int. J. Syst. Evol. Microbiol.">
        <title>Complete genome sequence of Corynebacterium casei LMG S-19264T (=DSM 44701T), isolated from a smear-ripened cheese.</title>
        <authorList>
            <consortium name="US DOE Joint Genome Institute (JGI-PGF)"/>
            <person name="Walter F."/>
            <person name="Albersmeier A."/>
            <person name="Kalinowski J."/>
            <person name="Ruckert C."/>
        </authorList>
    </citation>
    <scope>NUCLEOTIDE SEQUENCE</scope>
    <source>
        <strain evidence="1">CGMCC 1.10859</strain>
    </source>
</reference>